<protein>
    <submittedName>
        <fullName evidence="1">Permease of the drug/metabolite transporter (DMT) superfamily</fullName>
    </submittedName>
</protein>
<gene>
    <name evidence="1" type="ORF">AVDCRST_MAG12-3466</name>
</gene>
<evidence type="ECO:0000313" key="1">
    <source>
        <dbReference type="EMBL" id="CAA9515745.1"/>
    </source>
</evidence>
<sequence length="49" mass="5553">GHSIRLHTLARRRDGRLGMDVRRRPGRHRALRRAAFSGRPVRAGRGGAR</sequence>
<feature type="non-terminal residue" evidence="1">
    <location>
        <position position="1"/>
    </location>
</feature>
<dbReference type="EMBL" id="CADCVK010000489">
    <property type="protein sequence ID" value="CAA9515745.1"/>
    <property type="molecule type" value="Genomic_DNA"/>
</dbReference>
<name>A0A6J4T719_9ACTN</name>
<dbReference type="AlphaFoldDB" id="A0A6J4T719"/>
<organism evidence="1">
    <name type="scientific">uncultured Rubrobacteraceae bacterium</name>
    <dbReference type="NCBI Taxonomy" id="349277"/>
    <lineage>
        <taxon>Bacteria</taxon>
        <taxon>Bacillati</taxon>
        <taxon>Actinomycetota</taxon>
        <taxon>Rubrobacteria</taxon>
        <taxon>Rubrobacterales</taxon>
        <taxon>Rubrobacteraceae</taxon>
        <taxon>environmental samples</taxon>
    </lineage>
</organism>
<accession>A0A6J4T719</accession>
<proteinExistence type="predicted"/>
<reference evidence="1" key="1">
    <citation type="submission" date="2020-02" db="EMBL/GenBank/DDBJ databases">
        <authorList>
            <person name="Meier V. D."/>
        </authorList>
    </citation>
    <scope>NUCLEOTIDE SEQUENCE</scope>
    <source>
        <strain evidence="1">AVDCRST_MAG12</strain>
    </source>
</reference>
<feature type="non-terminal residue" evidence="1">
    <location>
        <position position="49"/>
    </location>
</feature>